<feature type="transmembrane region" description="Helical" evidence="2">
    <location>
        <begin position="337"/>
        <end position="358"/>
    </location>
</feature>
<feature type="compositionally biased region" description="Polar residues" evidence="1">
    <location>
        <begin position="560"/>
        <end position="569"/>
    </location>
</feature>
<feature type="region of interest" description="Disordered" evidence="1">
    <location>
        <begin position="633"/>
        <end position="662"/>
    </location>
</feature>
<evidence type="ECO:0000256" key="2">
    <source>
        <dbReference type="SAM" id="Phobius"/>
    </source>
</evidence>
<reference evidence="3 4" key="1">
    <citation type="journal article" date="2013" name="Plant Cell">
        <title>The transition from a phytopathogenic smut ancestor to an anamorphic biocontrol agent deciphered by comparative whole-genome analysis.</title>
        <authorList>
            <person name="Lefebvre F."/>
            <person name="Joly D.L."/>
            <person name="Labbe C."/>
            <person name="Teichmann B."/>
            <person name="Linning R."/>
            <person name="Belzile F."/>
            <person name="Bakkeren G."/>
            <person name="Belanger R.R."/>
        </authorList>
    </citation>
    <scope>NUCLEOTIDE SEQUENCE [LARGE SCALE GENOMIC DNA]</scope>
    <source>
        <strain evidence="3 4">PF-1</strain>
    </source>
</reference>
<feature type="compositionally biased region" description="Low complexity" evidence="1">
    <location>
        <begin position="699"/>
        <end position="713"/>
    </location>
</feature>
<proteinExistence type="predicted"/>
<accession>A0A061H217</accession>
<feature type="region of interest" description="Disordered" evidence="1">
    <location>
        <begin position="459"/>
        <end position="620"/>
    </location>
</feature>
<evidence type="ECO:0000256" key="1">
    <source>
        <dbReference type="SAM" id="MobiDB-lite"/>
    </source>
</evidence>
<sequence>MASSQPLSPDGSFEGHPSSDILAALAAHAGQMQNVASEYRTFLASPDHTGTFQDHSSSDIADAVTKYVQEHQGQGWPSDFEEAAAAAPASNNVLASSAAAAAGSTPFKALPATSSDLSTAGAFSLAAEIRAVQWISVVFCFVWIATGFLLVLFGWASCFWGAKMGSSSQRIDEKAPTKARKNRVRHVICSGPPLAGGVGGALLGFLFLSFLALVATCAMCAKDSSSVSSAALVVLWVLPGLVGALLGGHFAFAARVFAGLLAGPCIAVVLTAMFGIHTLIIRVAVLVVFTCLLTAPLLVPNRKVLHFHLVNACTSIVGMTVLLDGIALYAPPQPSSYAWIDLWVVLFACDASASLNAATKKWGSSWFKGYIAGAVLGAVLGFIFELLLHRYAAQDPESEWNEYLGSYTERFENNTAGFLPGFLGGGSISQRAGSFEPSPSPWSRLGGIFAAGASKPASYGNIPSSGQDLERSPLTERPGGMRQKPRRKPRSRRASAKTANKGGPAKFSALSKRDDDDAFESDSDLTEYDSDGPSAQKLRFDGDKEGDEQDDLVSPLAQLQKVSATSPSLENYRGYALPRPPSYRTDSQGASSTLSGSTAASGSSAGIGSRGSDGGLTTPGVASVEAEKAFAVYRDGDASPVKQRFSSPPPATSSPPPSAASATAAAAAASTAAVPATPSLINAITRIQAAQAQAKAWQEAQSLATAAAGGDAAPYGVQPLSPPPATKARLDDGQGDVSQSEAGAPKTFDSWWQAKVDAKADAPPQ</sequence>
<organism evidence="3 4">
    <name type="scientific">Pseudozyma flocculosa PF-1</name>
    <dbReference type="NCBI Taxonomy" id="1277687"/>
    <lineage>
        <taxon>Eukaryota</taxon>
        <taxon>Fungi</taxon>
        <taxon>Dikarya</taxon>
        <taxon>Basidiomycota</taxon>
        <taxon>Ustilaginomycotina</taxon>
        <taxon>Ustilaginomycetes</taxon>
        <taxon>Ustilaginales</taxon>
        <taxon>Ustilaginaceae</taxon>
        <taxon>Pseudozyma</taxon>
    </lineage>
</organism>
<feature type="transmembrane region" description="Helical" evidence="2">
    <location>
        <begin position="194"/>
        <end position="215"/>
    </location>
</feature>
<evidence type="ECO:0000313" key="4">
    <source>
        <dbReference type="Proteomes" id="UP000053664"/>
    </source>
</evidence>
<keyword evidence="2" id="KW-1133">Transmembrane helix</keyword>
<dbReference type="KEGG" id="pfp:PFL1_06144"/>
<dbReference type="EMBL" id="KE361646">
    <property type="protein sequence ID" value="EPQ26209.1"/>
    <property type="molecule type" value="Genomic_DNA"/>
</dbReference>
<feature type="transmembrane region" description="Helical" evidence="2">
    <location>
        <begin position="370"/>
        <end position="388"/>
    </location>
</feature>
<name>A0A061H217_9BASI</name>
<dbReference type="eggNOG" id="ENOG502SBD4">
    <property type="taxonomic scope" value="Eukaryota"/>
</dbReference>
<keyword evidence="2" id="KW-0812">Transmembrane</keyword>
<dbReference type="HOGENOM" id="CLU_020881_0_0_1"/>
<gene>
    <name evidence="3" type="ORF">PFL1_06144</name>
</gene>
<dbReference type="RefSeq" id="XP_007881875.1">
    <property type="nucleotide sequence ID" value="XM_007883684.1"/>
</dbReference>
<dbReference type="AlphaFoldDB" id="A0A061H217"/>
<feature type="compositionally biased region" description="Pro residues" evidence="1">
    <location>
        <begin position="647"/>
        <end position="658"/>
    </location>
</feature>
<feature type="compositionally biased region" description="Low complexity" evidence="1">
    <location>
        <begin position="587"/>
        <end position="607"/>
    </location>
</feature>
<dbReference type="GeneID" id="19320224"/>
<protein>
    <recommendedName>
        <fullName evidence="5">DUF4203 domain-containing protein</fullName>
    </recommendedName>
</protein>
<feature type="transmembrane region" description="Helical" evidence="2">
    <location>
        <begin position="134"/>
        <end position="156"/>
    </location>
</feature>
<dbReference type="OrthoDB" id="3364886at2759"/>
<feature type="region of interest" description="Disordered" evidence="1">
    <location>
        <begin position="699"/>
        <end position="765"/>
    </location>
</feature>
<feature type="compositionally biased region" description="Acidic residues" evidence="1">
    <location>
        <begin position="516"/>
        <end position="530"/>
    </location>
</feature>
<feature type="transmembrane region" description="Helical" evidence="2">
    <location>
        <begin position="305"/>
        <end position="330"/>
    </location>
</feature>
<evidence type="ECO:0008006" key="5">
    <source>
        <dbReference type="Google" id="ProtNLM"/>
    </source>
</evidence>
<feature type="transmembrane region" description="Helical" evidence="2">
    <location>
        <begin position="279"/>
        <end position="299"/>
    </location>
</feature>
<dbReference type="Proteomes" id="UP000053664">
    <property type="component" value="Unassembled WGS sequence"/>
</dbReference>
<keyword evidence="2" id="KW-0472">Membrane</keyword>
<feature type="compositionally biased region" description="Basic residues" evidence="1">
    <location>
        <begin position="483"/>
        <end position="495"/>
    </location>
</feature>
<feature type="transmembrane region" description="Helical" evidence="2">
    <location>
        <begin position="227"/>
        <end position="246"/>
    </location>
</feature>
<feature type="transmembrane region" description="Helical" evidence="2">
    <location>
        <begin position="252"/>
        <end position="272"/>
    </location>
</feature>
<evidence type="ECO:0000313" key="3">
    <source>
        <dbReference type="EMBL" id="EPQ26209.1"/>
    </source>
</evidence>
<feature type="compositionally biased region" description="Basic and acidic residues" evidence="1">
    <location>
        <begin position="756"/>
        <end position="765"/>
    </location>
</feature>